<name>A0A2N5W2T1_9BASI</name>
<dbReference type="OrthoDB" id="2507154at2759"/>
<reference evidence="3 4" key="1">
    <citation type="submission" date="2017-11" db="EMBL/GenBank/DDBJ databases">
        <title>De novo assembly and phasing of dikaryotic genomes from two isolates of Puccinia coronata f. sp. avenae, the causal agent of oat crown rust.</title>
        <authorList>
            <person name="Miller M.E."/>
            <person name="Zhang Y."/>
            <person name="Omidvar V."/>
            <person name="Sperschneider J."/>
            <person name="Schwessinger B."/>
            <person name="Raley C."/>
            <person name="Palmer J.M."/>
            <person name="Garnica D."/>
            <person name="Upadhyaya N."/>
            <person name="Rathjen J."/>
            <person name="Taylor J.M."/>
            <person name="Park R.F."/>
            <person name="Dodds P.N."/>
            <person name="Hirsch C.D."/>
            <person name="Kianian S.F."/>
            <person name="Figueroa M."/>
        </authorList>
    </citation>
    <scope>NUCLEOTIDE SEQUENCE [LARGE SCALE GENOMIC DNA]</scope>
    <source>
        <strain evidence="3">12NC29</strain>
    </source>
</reference>
<feature type="signal peptide" evidence="2">
    <location>
        <begin position="1"/>
        <end position="19"/>
    </location>
</feature>
<evidence type="ECO:0000256" key="1">
    <source>
        <dbReference type="SAM" id="MobiDB-lite"/>
    </source>
</evidence>
<dbReference type="Proteomes" id="UP000235388">
    <property type="component" value="Unassembled WGS sequence"/>
</dbReference>
<dbReference type="AlphaFoldDB" id="A0A2N5W2T1"/>
<feature type="region of interest" description="Disordered" evidence="1">
    <location>
        <begin position="205"/>
        <end position="229"/>
    </location>
</feature>
<keyword evidence="4" id="KW-1185">Reference proteome</keyword>
<sequence>MLAFKLMSALSMAGAFITALPLKTSGGDQLVPQYTGSITSTTTATASYQALTTRIQTIRYNIATGQYSYTEVQTQIESVSYEVSSTLVAINNCTFCFSPESVSYLTQYAQQTYVELDSLVDTCYRVFPQQAPSLFAIGAWGQLDTHFHRNLKRFHESGVQVTALLPATFTQNTARAHWAVFDQWSDGHCPTEARANWSDRFVRPVPAGPVQPVPGTDRTGLSDPPAGASVGQCLSNHQLNTAVRAPLELPCSTG</sequence>
<proteinExistence type="predicted"/>
<evidence type="ECO:0000313" key="3">
    <source>
        <dbReference type="EMBL" id="PLW56553.1"/>
    </source>
</evidence>
<organism evidence="3 4">
    <name type="scientific">Puccinia coronata f. sp. avenae</name>
    <dbReference type="NCBI Taxonomy" id="200324"/>
    <lineage>
        <taxon>Eukaryota</taxon>
        <taxon>Fungi</taxon>
        <taxon>Dikarya</taxon>
        <taxon>Basidiomycota</taxon>
        <taxon>Pucciniomycotina</taxon>
        <taxon>Pucciniomycetes</taxon>
        <taxon>Pucciniales</taxon>
        <taxon>Pucciniaceae</taxon>
        <taxon>Puccinia</taxon>
    </lineage>
</organism>
<keyword evidence="2" id="KW-0732">Signal</keyword>
<feature type="chain" id="PRO_5014950577" evidence="2">
    <location>
        <begin position="20"/>
        <end position="254"/>
    </location>
</feature>
<gene>
    <name evidence="3" type="ORF">PCANC_01486</name>
</gene>
<evidence type="ECO:0000256" key="2">
    <source>
        <dbReference type="SAM" id="SignalP"/>
    </source>
</evidence>
<comment type="caution">
    <text evidence="3">The sequence shown here is derived from an EMBL/GenBank/DDBJ whole genome shotgun (WGS) entry which is preliminary data.</text>
</comment>
<evidence type="ECO:0000313" key="4">
    <source>
        <dbReference type="Proteomes" id="UP000235388"/>
    </source>
</evidence>
<dbReference type="EMBL" id="PGCJ01000019">
    <property type="protein sequence ID" value="PLW56553.1"/>
    <property type="molecule type" value="Genomic_DNA"/>
</dbReference>
<accession>A0A2N5W2T1</accession>
<protein>
    <submittedName>
        <fullName evidence="3">Uncharacterized protein</fullName>
    </submittedName>
</protein>